<name>A0A1G1V696_9BACT</name>
<keyword evidence="4" id="KW-0472">Membrane</keyword>
<dbReference type="EMBL" id="MHBZ01000030">
    <property type="protein sequence ID" value="OGY10772.1"/>
    <property type="molecule type" value="Genomic_DNA"/>
</dbReference>
<dbReference type="PANTHER" id="PTHR34216:SF3">
    <property type="entry name" value="POLY-BETA-1,6-N-ACETYL-D-GLUCOSAMINE N-DEACETYLASE"/>
    <property type="match status" value="1"/>
</dbReference>
<proteinExistence type="predicted"/>
<dbReference type="GO" id="GO:0016810">
    <property type="term" value="F:hydrolase activity, acting on carbon-nitrogen (but not peptide) bonds"/>
    <property type="evidence" value="ECO:0007669"/>
    <property type="project" value="InterPro"/>
</dbReference>
<accession>A0A1G1V696</accession>
<dbReference type="Gene3D" id="3.20.20.370">
    <property type="entry name" value="Glycoside hydrolase/deacetylase"/>
    <property type="match status" value="1"/>
</dbReference>
<feature type="transmembrane region" description="Helical" evidence="4">
    <location>
        <begin position="7"/>
        <end position="26"/>
    </location>
</feature>
<comment type="caution">
    <text evidence="6">The sequence shown here is derived from an EMBL/GenBank/DDBJ whole genome shotgun (WGS) entry which is preliminary data.</text>
</comment>
<evidence type="ECO:0000256" key="4">
    <source>
        <dbReference type="SAM" id="Phobius"/>
    </source>
</evidence>
<evidence type="ECO:0000313" key="6">
    <source>
        <dbReference type="EMBL" id="OGY10772.1"/>
    </source>
</evidence>
<dbReference type="SUPFAM" id="SSF88713">
    <property type="entry name" value="Glycoside hydrolase/deacetylase"/>
    <property type="match status" value="1"/>
</dbReference>
<dbReference type="Pfam" id="PF01522">
    <property type="entry name" value="Polysacc_deac_1"/>
    <property type="match status" value="1"/>
</dbReference>
<dbReference type="PROSITE" id="PS51677">
    <property type="entry name" value="NODB"/>
    <property type="match status" value="1"/>
</dbReference>
<dbReference type="STRING" id="1797516.A3D26_02945"/>
<feature type="domain" description="NodB homology" evidence="5">
    <location>
        <begin position="140"/>
        <end position="294"/>
    </location>
</feature>
<dbReference type="AlphaFoldDB" id="A0A1G1V696"/>
<comment type="subcellular location">
    <subcellularLocation>
        <location evidence="1">Secreted</location>
    </subcellularLocation>
</comment>
<evidence type="ECO:0000259" key="5">
    <source>
        <dbReference type="PROSITE" id="PS51677"/>
    </source>
</evidence>
<dbReference type="Proteomes" id="UP000178319">
    <property type="component" value="Unassembled WGS sequence"/>
</dbReference>
<dbReference type="GO" id="GO:0005975">
    <property type="term" value="P:carbohydrate metabolic process"/>
    <property type="evidence" value="ECO:0007669"/>
    <property type="project" value="InterPro"/>
</dbReference>
<dbReference type="CDD" id="cd10918">
    <property type="entry name" value="CE4_NodB_like_5s_6s"/>
    <property type="match status" value="1"/>
</dbReference>
<evidence type="ECO:0000313" key="7">
    <source>
        <dbReference type="Proteomes" id="UP000178319"/>
    </source>
</evidence>
<evidence type="ECO:0000256" key="1">
    <source>
        <dbReference type="ARBA" id="ARBA00004613"/>
    </source>
</evidence>
<keyword evidence="4" id="KW-0812">Transmembrane</keyword>
<dbReference type="InterPro" id="IPR002509">
    <property type="entry name" value="NODB_dom"/>
</dbReference>
<keyword evidence="4" id="KW-1133">Transmembrane helix</keyword>
<reference evidence="6 7" key="1">
    <citation type="journal article" date="2016" name="Nat. Commun.">
        <title>Thousands of microbial genomes shed light on interconnected biogeochemical processes in an aquifer system.</title>
        <authorList>
            <person name="Anantharaman K."/>
            <person name="Brown C.T."/>
            <person name="Hug L.A."/>
            <person name="Sharon I."/>
            <person name="Castelle C.J."/>
            <person name="Probst A.J."/>
            <person name="Thomas B.C."/>
            <person name="Singh A."/>
            <person name="Wilkins M.J."/>
            <person name="Karaoz U."/>
            <person name="Brodie E.L."/>
            <person name="Williams K.H."/>
            <person name="Hubbard S.S."/>
            <person name="Banfield J.F."/>
        </authorList>
    </citation>
    <scope>NUCLEOTIDE SEQUENCE [LARGE SCALE GENOMIC DNA]</scope>
</reference>
<dbReference type="InterPro" id="IPR051398">
    <property type="entry name" value="Polysacch_Deacetylase"/>
</dbReference>
<dbReference type="PANTHER" id="PTHR34216">
    <property type="match status" value="1"/>
</dbReference>
<dbReference type="InterPro" id="IPR011330">
    <property type="entry name" value="Glyco_hydro/deAcase_b/a-brl"/>
</dbReference>
<feature type="region of interest" description="Disordered" evidence="3">
    <location>
        <begin position="37"/>
        <end position="60"/>
    </location>
</feature>
<evidence type="ECO:0000256" key="3">
    <source>
        <dbReference type="SAM" id="MobiDB-lite"/>
    </source>
</evidence>
<dbReference type="GO" id="GO:0005576">
    <property type="term" value="C:extracellular region"/>
    <property type="evidence" value="ECO:0007669"/>
    <property type="project" value="UniProtKB-SubCell"/>
</dbReference>
<keyword evidence="2" id="KW-0732">Signal</keyword>
<feature type="compositionally biased region" description="Polar residues" evidence="3">
    <location>
        <begin position="37"/>
        <end position="49"/>
    </location>
</feature>
<evidence type="ECO:0000256" key="2">
    <source>
        <dbReference type="ARBA" id="ARBA00022729"/>
    </source>
</evidence>
<protein>
    <recommendedName>
        <fullName evidence="5">NodB homology domain-containing protein</fullName>
    </recommendedName>
</protein>
<gene>
    <name evidence="6" type="ORF">A3D26_02945</name>
</gene>
<sequence length="294" mass="32034">MKRFKVEFILLGFLGMVGILGLFYGLRLKTEIISPGKISTSSPEPSANQPLAEATPTLIPTPTPIPLPDPKVYGPCREVPVLMYHHVQPASAAAEKNQKNVSMNNEVFAQQMAYLAQRGYTTITPDELLSLLVTGSHPVKRVVLTFDDGYADFYTYAYPELVKYGFRGTVFMATGLVGGADYLTWSQISEIAGSGLITFADHTWSHKTMGNASEETAKYEIGTAKTQLEEHGLGPVTSFAYPYGTPSKIAEGVLVDLGIKTAFTTIPGNYQCAKLPYSMRRTRIGNSPLSSYGL</sequence>
<organism evidence="6 7">
    <name type="scientific">Candidatus Blackburnbacteria bacterium RIFCSPHIGHO2_02_FULL_44_20</name>
    <dbReference type="NCBI Taxonomy" id="1797516"/>
    <lineage>
        <taxon>Bacteria</taxon>
        <taxon>Candidatus Blackburniibacteriota</taxon>
    </lineage>
</organism>